<sequence>MNIHLGIPLSAITAGCSSRPSATNPTANRLDPGDDVLQPLHRQRKQGPVTLIATPPLGRSVRLTVRQFSVTINRASHIGSKPIDIPPEVTLSFSYPVRPRTSTSAIPYGYPQISVKGKLGKLDVDVLTVRHLHLRKSTTNPNPRSRSPTHTTHLTRQICCRSAYSSSTRCHIRTGPLEGQRCGFGG</sequence>
<dbReference type="GO" id="GO:0019843">
    <property type="term" value="F:rRNA binding"/>
    <property type="evidence" value="ECO:0007669"/>
    <property type="project" value="InterPro"/>
</dbReference>
<accession>A0A5B0MFM7</accession>
<evidence type="ECO:0000313" key="1">
    <source>
        <dbReference type="EMBL" id="KAA1075745.1"/>
    </source>
</evidence>
<dbReference type="Gene3D" id="3.90.930.12">
    <property type="entry name" value="Ribosomal protein L6, alpha-beta domain"/>
    <property type="match status" value="1"/>
</dbReference>
<dbReference type="GO" id="GO:0005840">
    <property type="term" value="C:ribosome"/>
    <property type="evidence" value="ECO:0007669"/>
    <property type="project" value="InterPro"/>
</dbReference>
<dbReference type="GO" id="GO:0003735">
    <property type="term" value="F:structural constituent of ribosome"/>
    <property type="evidence" value="ECO:0007669"/>
    <property type="project" value="InterPro"/>
</dbReference>
<name>A0A5B0MFM7_PUCGR</name>
<dbReference type="AlphaFoldDB" id="A0A5B0MFM7"/>
<comment type="caution">
    <text evidence="1">The sequence shown here is derived from an EMBL/GenBank/DDBJ whole genome shotgun (WGS) entry which is preliminary data.</text>
</comment>
<dbReference type="Proteomes" id="UP000324748">
    <property type="component" value="Unassembled WGS sequence"/>
</dbReference>
<protein>
    <submittedName>
        <fullName evidence="1">Uncharacterized protein</fullName>
    </submittedName>
</protein>
<keyword evidence="2" id="KW-1185">Reference proteome</keyword>
<dbReference type="OrthoDB" id="540873at2759"/>
<reference evidence="1 2" key="1">
    <citation type="submission" date="2019-05" db="EMBL/GenBank/DDBJ databases">
        <title>Emergence of the Ug99 lineage of the wheat stem rust pathogen through somatic hybridization.</title>
        <authorList>
            <person name="Li F."/>
            <person name="Upadhyaya N.M."/>
            <person name="Sperschneider J."/>
            <person name="Matny O."/>
            <person name="Nguyen-Phuc H."/>
            <person name="Mago R."/>
            <person name="Raley C."/>
            <person name="Miller M.E."/>
            <person name="Silverstein K.A.T."/>
            <person name="Henningsen E."/>
            <person name="Hirsch C.D."/>
            <person name="Visser B."/>
            <person name="Pretorius Z.A."/>
            <person name="Steffenson B.J."/>
            <person name="Schwessinger B."/>
            <person name="Dodds P.N."/>
            <person name="Figueroa M."/>
        </authorList>
    </citation>
    <scope>NUCLEOTIDE SEQUENCE [LARGE SCALE GENOMIC DNA]</scope>
    <source>
        <strain evidence="1">21-0</strain>
    </source>
</reference>
<dbReference type="EMBL" id="VSWC01000148">
    <property type="protein sequence ID" value="KAA1075745.1"/>
    <property type="molecule type" value="Genomic_DNA"/>
</dbReference>
<proteinExistence type="predicted"/>
<evidence type="ECO:0000313" key="2">
    <source>
        <dbReference type="Proteomes" id="UP000324748"/>
    </source>
</evidence>
<gene>
    <name evidence="1" type="ORF">PGT21_000454</name>
</gene>
<organism evidence="1 2">
    <name type="scientific">Puccinia graminis f. sp. tritici</name>
    <dbReference type="NCBI Taxonomy" id="56615"/>
    <lineage>
        <taxon>Eukaryota</taxon>
        <taxon>Fungi</taxon>
        <taxon>Dikarya</taxon>
        <taxon>Basidiomycota</taxon>
        <taxon>Pucciniomycotina</taxon>
        <taxon>Pucciniomycetes</taxon>
        <taxon>Pucciniales</taxon>
        <taxon>Pucciniaceae</taxon>
        <taxon>Puccinia</taxon>
    </lineage>
</organism>
<dbReference type="InterPro" id="IPR036789">
    <property type="entry name" value="Ribosomal_uL6-like_a/b-dom_sf"/>
</dbReference>
<dbReference type="GO" id="GO:0006412">
    <property type="term" value="P:translation"/>
    <property type="evidence" value="ECO:0007669"/>
    <property type="project" value="InterPro"/>
</dbReference>